<dbReference type="Gene3D" id="2.80.10.50">
    <property type="match status" value="1"/>
</dbReference>
<evidence type="ECO:0000313" key="2">
    <source>
        <dbReference type="EMBL" id="AFL87939.1"/>
    </source>
</evidence>
<protein>
    <recommendedName>
        <fullName evidence="4">Fibronectin type-III domain-containing protein</fullName>
    </recommendedName>
</protein>
<evidence type="ECO:0000256" key="1">
    <source>
        <dbReference type="SAM" id="SignalP"/>
    </source>
</evidence>
<dbReference type="HOGENOM" id="CLU_383503_0_0_0"/>
<keyword evidence="1" id="KW-0732">Signal</keyword>
<keyword evidence="3" id="KW-1185">Reference proteome</keyword>
<dbReference type="STRING" id="926566.Terro_1635"/>
<dbReference type="Gene3D" id="2.130.10.10">
    <property type="entry name" value="YVTN repeat-like/Quinoprotein amine dehydrogenase"/>
    <property type="match status" value="1"/>
</dbReference>
<dbReference type="KEGG" id="trs:Terro_1635"/>
<dbReference type="AlphaFoldDB" id="I3ZFC1"/>
<proteinExistence type="predicted"/>
<dbReference type="InterPro" id="IPR015943">
    <property type="entry name" value="WD40/YVTN_repeat-like_dom_sf"/>
</dbReference>
<reference evidence="2 3" key="1">
    <citation type="submission" date="2012-06" db="EMBL/GenBank/DDBJ databases">
        <title>Complete genome of Terriglobus roseus DSM 18391.</title>
        <authorList>
            <consortium name="US DOE Joint Genome Institute (JGI-PGF)"/>
            <person name="Lucas S."/>
            <person name="Copeland A."/>
            <person name="Lapidus A."/>
            <person name="Glavina del Rio T."/>
            <person name="Dalin E."/>
            <person name="Tice H."/>
            <person name="Bruce D."/>
            <person name="Goodwin L."/>
            <person name="Pitluck S."/>
            <person name="Peters L."/>
            <person name="Mikhailova N."/>
            <person name="Munk A.C.C."/>
            <person name="Kyrpides N."/>
            <person name="Mavromatis K."/>
            <person name="Ivanova N."/>
            <person name="Brettin T."/>
            <person name="Detter J.C."/>
            <person name="Han C."/>
            <person name="Larimer F."/>
            <person name="Land M."/>
            <person name="Hauser L."/>
            <person name="Markowitz V."/>
            <person name="Cheng J.-F."/>
            <person name="Hugenholtz P."/>
            <person name="Woyke T."/>
            <person name="Wu D."/>
            <person name="Brambilla E."/>
            <person name="Klenk H.-P."/>
            <person name="Eisen J.A."/>
        </authorList>
    </citation>
    <scope>NUCLEOTIDE SEQUENCE [LARGE SCALE GENOMIC DNA]</scope>
    <source>
        <strain evidence="3">DSM 18391 / NRRL B-41598 / KBS 63</strain>
    </source>
</reference>
<dbReference type="eggNOG" id="COG3386">
    <property type="taxonomic scope" value="Bacteria"/>
</dbReference>
<organism evidence="2 3">
    <name type="scientific">Terriglobus roseus (strain DSM 18391 / NRRL B-41598 / KBS 63)</name>
    <dbReference type="NCBI Taxonomy" id="926566"/>
    <lineage>
        <taxon>Bacteria</taxon>
        <taxon>Pseudomonadati</taxon>
        <taxon>Acidobacteriota</taxon>
        <taxon>Terriglobia</taxon>
        <taxon>Terriglobales</taxon>
        <taxon>Acidobacteriaceae</taxon>
        <taxon>Terriglobus</taxon>
    </lineage>
</organism>
<feature type="chain" id="PRO_5003684780" description="Fibronectin type-III domain-containing protein" evidence="1">
    <location>
        <begin position="23"/>
        <end position="729"/>
    </location>
</feature>
<accession>I3ZFC1</accession>
<feature type="signal peptide" evidence="1">
    <location>
        <begin position="1"/>
        <end position="22"/>
    </location>
</feature>
<dbReference type="SUPFAM" id="SSF63829">
    <property type="entry name" value="Calcium-dependent phosphotriesterase"/>
    <property type="match status" value="1"/>
</dbReference>
<dbReference type="SUPFAM" id="SSF63825">
    <property type="entry name" value="YWTD domain"/>
    <property type="match status" value="1"/>
</dbReference>
<sequence>MRPAIRYTAALLLSLTAALPLAAQGTRQWTVSRYEEFERGTPSNIAVRNDGRLEAAPTLRSVASTQATFLWSLASSGNSLYAGTGAASGGSQLLRIDDKGAITTAASFKELNVQAVLPLPDGSILAATSPDGKVYRVRSSGTPEVVFDATTTAEKPKYLWSLALAKDGDLLIAAGAPATIFRVKLGGAAPTAAPKPTVFFHSGDQHIRSMLVAPDGTVYAGSDGAGIVYRISPDGKPFALYAAPKHEITTMALDAADNLYAAAVGDRRPPALPPLPASGQQTVSITILQPGSTISANNNSIVPDGSEIYRIAPDGTPLRLVALREDVVYALAVRNGALYAGTGNRGRVYRVDTENAGVYTDIAHTEASQVTAMAPSAAGIVMATANSGKILQISDVVAANASYTSDVFDAETTTRWGRAEVTGSPAGIDLFVRSGNVENPRDTLGNLWSDWKPVTANQTPLPAPAARYLQWKAVLRPGAQLRSVTMNYLPRNLPPQVDDIVVQPGARYTGTNGAAAPSANVLVGFRGAPSAAPALSQAETGVPPLVAQRDRNSVTARWLAHDPNNDDMMFAVDFRDVHEQTWHRLKDKISDRAYSFDSALLPDGEYELRVTASDGPVHSDADTLTANRVSAPFTVDTTPPVPGTLAATVRDGKLHTTFDATDATSPIAHAEYSVDAGPWQYLEPTGALSDSKSEHYDFTAAVTGTVEHTIAIRVFDRNENAVSVKAIAR</sequence>
<dbReference type="Proteomes" id="UP000006056">
    <property type="component" value="Chromosome"/>
</dbReference>
<dbReference type="SUPFAM" id="SSF49265">
    <property type="entry name" value="Fibronectin type III"/>
    <property type="match status" value="1"/>
</dbReference>
<evidence type="ECO:0008006" key="4">
    <source>
        <dbReference type="Google" id="ProtNLM"/>
    </source>
</evidence>
<evidence type="ECO:0000313" key="3">
    <source>
        <dbReference type="Proteomes" id="UP000006056"/>
    </source>
</evidence>
<dbReference type="InterPro" id="IPR036116">
    <property type="entry name" value="FN3_sf"/>
</dbReference>
<name>I3ZFC1_TERRK</name>
<dbReference type="EMBL" id="CP003379">
    <property type="protein sequence ID" value="AFL87939.1"/>
    <property type="molecule type" value="Genomic_DNA"/>
</dbReference>
<gene>
    <name evidence="2" type="ordered locus">Terro_1635</name>
</gene>